<dbReference type="PANTHER" id="PTHR47640">
    <property type="entry name" value="TRNA SELENOCYSTEINE 1-ASSOCIATED PROTEIN 1-RELATED-RELATED"/>
    <property type="match status" value="1"/>
</dbReference>
<evidence type="ECO:0000256" key="3">
    <source>
        <dbReference type="SAM" id="MobiDB-lite"/>
    </source>
</evidence>
<dbReference type="SUPFAM" id="SSF81995">
    <property type="entry name" value="beta-sandwich domain of Sec23/24"/>
    <property type="match status" value="1"/>
</dbReference>
<evidence type="ECO:0000259" key="4">
    <source>
        <dbReference type="PROSITE" id="PS50102"/>
    </source>
</evidence>
<feature type="compositionally biased region" description="Low complexity" evidence="3">
    <location>
        <begin position="37"/>
        <end position="72"/>
    </location>
</feature>
<feature type="compositionally biased region" description="Gly residues" evidence="3">
    <location>
        <begin position="391"/>
        <end position="400"/>
    </location>
</feature>
<dbReference type="InterPro" id="IPR035979">
    <property type="entry name" value="RBD_domain_sf"/>
</dbReference>
<keyword evidence="6" id="KW-1185">Reference proteome</keyword>
<gene>
    <name evidence="5" type="ORF">GP486_005366</name>
</gene>
<feature type="compositionally biased region" description="Low complexity" evidence="3">
    <location>
        <begin position="226"/>
        <end position="235"/>
    </location>
</feature>
<feature type="compositionally biased region" description="Gly residues" evidence="3">
    <location>
        <begin position="165"/>
        <end position="175"/>
    </location>
</feature>
<sequence>MSFPPPPGLKASQTITSTTAPQHSSLPPRPPPPAGPVPSFKPAFSASPSFSGAPGTASGGYNSASSGSAGFATFRPRQVAGGSSDWQNHGATVSAPPAPGAGYGFSSQIGFAGAGYDAQQQYQQPQQQQQQQQQLHYYHQPGQDGYAHASPPQIRNPFPLPGQDQGPGYGRGQGGGRDRYQDTGLDPEMEAQIAQWQSAYTSKDAADQTTGKTGGRGGRGQGSEGSGSASGANAGPLGGRAETSQPALNSAAVASAVDGDSSVAAVVSADGKQKTVVRSGGGQTWADPTLLEWDPAHFRLFVGNLAGEVTDDSLLKAFARYPSVQKARVVRDKRSTKSKGYGFVSFSDGEEYFQAAREMQGKYIGSHPVLLRRSTTEIRPVIPNDKRGGKYGKGGKGGGSNSALGSKAGAGVHKKKQSKTKGGLHVLG</sequence>
<feature type="compositionally biased region" description="Low complexity" evidence="3">
    <location>
        <begin position="401"/>
        <end position="411"/>
    </location>
</feature>
<evidence type="ECO:0000313" key="5">
    <source>
        <dbReference type="EMBL" id="KAH0556848.1"/>
    </source>
</evidence>
<evidence type="ECO:0000256" key="2">
    <source>
        <dbReference type="PROSITE-ProRule" id="PRU00176"/>
    </source>
</evidence>
<feature type="domain" description="RRM" evidence="4">
    <location>
        <begin position="298"/>
        <end position="376"/>
    </location>
</feature>
<dbReference type="Proteomes" id="UP000750711">
    <property type="component" value="Unassembled WGS sequence"/>
</dbReference>
<dbReference type="InterPro" id="IPR050825">
    <property type="entry name" value="RBM42_RBP45_47-like"/>
</dbReference>
<dbReference type="SUPFAM" id="SSF54928">
    <property type="entry name" value="RNA-binding domain, RBD"/>
    <property type="match status" value="1"/>
</dbReference>
<feature type="compositionally biased region" description="Polar residues" evidence="3">
    <location>
        <begin position="11"/>
        <end position="20"/>
    </location>
</feature>
<dbReference type="PANTHER" id="PTHR47640:SF11">
    <property type="entry name" value="RNA-BINDING PROTEIN 42"/>
    <property type="match status" value="1"/>
</dbReference>
<feature type="region of interest" description="Disordered" evidence="3">
    <location>
        <begin position="1"/>
        <end position="246"/>
    </location>
</feature>
<feature type="region of interest" description="Disordered" evidence="3">
    <location>
        <begin position="379"/>
        <end position="428"/>
    </location>
</feature>
<proteinExistence type="predicted"/>
<evidence type="ECO:0000256" key="1">
    <source>
        <dbReference type="ARBA" id="ARBA00022884"/>
    </source>
</evidence>
<dbReference type="EMBL" id="JAGHQM010000994">
    <property type="protein sequence ID" value="KAH0556848.1"/>
    <property type="molecule type" value="Genomic_DNA"/>
</dbReference>
<dbReference type="InterPro" id="IPR012677">
    <property type="entry name" value="Nucleotide-bd_a/b_plait_sf"/>
</dbReference>
<protein>
    <recommendedName>
        <fullName evidence="4">RRM domain-containing protein</fullName>
    </recommendedName>
</protein>
<feature type="compositionally biased region" description="Low complexity" evidence="3">
    <location>
        <begin position="119"/>
        <end position="143"/>
    </location>
</feature>
<organism evidence="5 6">
    <name type="scientific">Trichoglossum hirsutum</name>
    <dbReference type="NCBI Taxonomy" id="265104"/>
    <lineage>
        <taxon>Eukaryota</taxon>
        <taxon>Fungi</taxon>
        <taxon>Dikarya</taxon>
        <taxon>Ascomycota</taxon>
        <taxon>Pezizomycotina</taxon>
        <taxon>Geoglossomycetes</taxon>
        <taxon>Geoglossales</taxon>
        <taxon>Geoglossaceae</taxon>
        <taxon>Trichoglossum</taxon>
    </lineage>
</organism>
<dbReference type="GO" id="GO:0003729">
    <property type="term" value="F:mRNA binding"/>
    <property type="evidence" value="ECO:0007669"/>
    <property type="project" value="InterPro"/>
</dbReference>
<evidence type="ECO:0000313" key="6">
    <source>
        <dbReference type="Proteomes" id="UP000750711"/>
    </source>
</evidence>
<dbReference type="Gene3D" id="3.30.70.330">
    <property type="match status" value="1"/>
</dbReference>
<dbReference type="InterPro" id="IPR000504">
    <property type="entry name" value="RRM_dom"/>
</dbReference>
<dbReference type="PROSITE" id="PS50102">
    <property type="entry name" value="RRM"/>
    <property type="match status" value="1"/>
</dbReference>
<dbReference type="SMART" id="SM00360">
    <property type="entry name" value="RRM"/>
    <property type="match status" value="1"/>
</dbReference>
<feature type="compositionally biased region" description="Pro residues" evidence="3">
    <location>
        <begin position="27"/>
        <end position="36"/>
    </location>
</feature>
<reference evidence="5" key="1">
    <citation type="submission" date="2021-03" db="EMBL/GenBank/DDBJ databases">
        <title>Comparative genomics and phylogenomic investigation of the class Geoglossomycetes provide insights into ecological specialization and systematics.</title>
        <authorList>
            <person name="Melie T."/>
            <person name="Pirro S."/>
            <person name="Miller A.N."/>
            <person name="Quandt A."/>
        </authorList>
    </citation>
    <scope>NUCLEOTIDE SEQUENCE</scope>
    <source>
        <strain evidence="5">CAQ_001_2017</strain>
    </source>
</reference>
<dbReference type="InterPro" id="IPR034215">
    <property type="entry name" value="RBM42_RRM"/>
</dbReference>
<dbReference type="CDD" id="cd12383">
    <property type="entry name" value="RRM_RBM42"/>
    <property type="match status" value="1"/>
</dbReference>
<dbReference type="Pfam" id="PF00076">
    <property type="entry name" value="RRM_1"/>
    <property type="match status" value="1"/>
</dbReference>
<name>A0A9P8L9J8_9PEZI</name>
<feature type="compositionally biased region" description="Gly residues" evidence="3">
    <location>
        <begin position="212"/>
        <end position="225"/>
    </location>
</feature>
<accession>A0A9P8L9J8</accession>
<comment type="caution">
    <text evidence="5">The sequence shown here is derived from an EMBL/GenBank/DDBJ whole genome shotgun (WGS) entry which is preliminary data.</text>
</comment>
<dbReference type="AlphaFoldDB" id="A0A9P8L9J8"/>
<keyword evidence="1 2" id="KW-0694">RNA-binding</keyword>